<evidence type="ECO:0000313" key="3">
    <source>
        <dbReference type="Proteomes" id="UP000032568"/>
    </source>
</evidence>
<proteinExistence type="predicted"/>
<dbReference type="Pfam" id="PF00535">
    <property type="entry name" value="Glycos_transf_2"/>
    <property type="match status" value="1"/>
</dbReference>
<dbReference type="Proteomes" id="UP000032568">
    <property type="component" value="Chromosome"/>
</dbReference>
<dbReference type="RefSeq" id="WP_053042755.1">
    <property type="nucleotide sequence ID" value="NZ_CP059735.1"/>
</dbReference>
<reference evidence="2 3" key="1">
    <citation type="journal article" date="2015" name="Genome Announc.">
        <title>Draft Genome Sequences of Marine Isolates of Thalassomonas viridans and Thalassomonas actiniarum.</title>
        <authorList>
            <person name="Olonade I."/>
            <person name="van Zyl L.J."/>
            <person name="Trindade M."/>
        </authorList>
    </citation>
    <scope>NUCLEOTIDE SEQUENCE [LARGE SCALE GENOMIC DNA]</scope>
    <source>
        <strain evidence="2 3">A5K-106</strain>
    </source>
</reference>
<dbReference type="EMBL" id="CP059735">
    <property type="protein sequence ID" value="WDE00530.1"/>
    <property type="molecule type" value="Genomic_DNA"/>
</dbReference>
<organism evidence="2 3">
    <name type="scientific">Thalassomonas actiniarum</name>
    <dbReference type="NCBI Taxonomy" id="485447"/>
    <lineage>
        <taxon>Bacteria</taxon>
        <taxon>Pseudomonadati</taxon>
        <taxon>Pseudomonadota</taxon>
        <taxon>Gammaproteobacteria</taxon>
        <taxon>Alteromonadales</taxon>
        <taxon>Colwelliaceae</taxon>
        <taxon>Thalassomonas</taxon>
    </lineage>
</organism>
<dbReference type="InterPro" id="IPR029044">
    <property type="entry name" value="Nucleotide-diphossugar_trans"/>
</dbReference>
<feature type="domain" description="Glycosyltransferase 2-like" evidence="1">
    <location>
        <begin position="78"/>
        <end position="201"/>
    </location>
</feature>
<dbReference type="KEGG" id="tact:SG35_007810"/>
<dbReference type="InterPro" id="IPR001173">
    <property type="entry name" value="Glyco_trans_2-like"/>
</dbReference>
<name>A0AAE9YUF7_9GAMM</name>
<evidence type="ECO:0000259" key="1">
    <source>
        <dbReference type="Pfam" id="PF00535"/>
    </source>
</evidence>
<sequence>MLKRLLKTLPLFKNVYQAKKLAEQLTVAQYQLTLAVNHIALLNHKFLADQRVADGHGVSGDVLPKASCQQLLTVSLTTYGKRLSTVHLTILSLLRQTLKPQRLILWLAEDEFTLEQLPECLLELQQFGLEIAFCPDIRSYKKLIPALKRYPDDIIITFDDDVIYPQDQIERLYQAHLAEPAAVICHRAHRISKKANGDIKPYIQWPFDISSAKSGFDIYPVGIGGVLYPPGSLNPEVMNEPAFMRLCPYADDMWFKVMALKNLTPAKVVDNPTPYRDYLQTPGSQAVSLWESNREKNDWQLQALLSAYPELIGQVQAFS</sequence>
<protein>
    <submittedName>
        <fullName evidence="2">Glycosyltransferase</fullName>
    </submittedName>
</protein>
<dbReference type="SUPFAM" id="SSF53448">
    <property type="entry name" value="Nucleotide-diphospho-sugar transferases"/>
    <property type="match status" value="1"/>
</dbReference>
<reference evidence="2 3" key="2">
    <citation type="journal article" date="2022" name="Mar. Drugs">
        <title>Bioassay-Guided Fractionation Leads to the Detection of Cholic Acid Generated by the Rare Thalassomonas sp.</title>
        <authorList>
            <person name="Pheiffer F."/>
            <person name="Schneider Y.K."/>
            <person name="Hansen E.H."/>
            <person name="Andersen J.H."/>
            <person name="Isaksson J."/>
            <person name="Busche T."/>
            <person name="R C."/>
            <person name="Kalinowski J."/>
            <person name="Zyl L.V."/>
            <person name="Trindade M."/>
        </authorList>
    </citation>
    <scope>NUCLEOTIDE SEQUENCE [LARGE SCALE GENOMIC DNA]</scope>
    <source>
        <strain evidence="2 3">A5K-106</strain>
    </source>
</reference>
<accession>A0AAE9YUF7</accession>
<evidence type="ECO:0000313" key="2">
    <source>
        <dbReference type="EMBL" id="WDE00530.1"/>
    </source>
</evidence>
<keyword evidence="3" id="KW-1185">Reference proteome</keyword>
<dbReference type="Gene3D" id="3.90.550.10">
    <property type="entry name" value="Spore Coat Polysaccharide Biosynthesis Protein SpsA, Chain A"/>
    <property type="match status" value="1"/>
</dbReference>
<gene>
    <name evidence="2" type="ORF">SG35_007810</name>
</gene>
<dbReference type="AlphaFoldDB" id="A0AAE9YUF7"/>